<feature type="transmembrane region" description="Helical" evidence="1">
    <location>
        <begin position="334"/>
        <end position="356"/>
    </location>
</feature>
<evidence type="ECO:0000256" key="1">
    <source>
        <dbReference type="SAM" id="Phobius"/>
    </source>
</evidence>
<protein>
    <submittedName>
        <fullName evidence="2">Uncharacterized protein</fullName>
    </submittedName>
</protein>
<accession>A0A5P1EKY9</accession>
<keyword evidence="3" id="KW-1185">Reference proteome</keyword>
<dbReference type="GO" id="GO:0009507">
    <property type="term" value="C:chloroplast"/>
    <property type="evidence" value="ECO:0007669"/>
    <property type="project" value="EnsemblPlants"/>
</dbReference>
<dbReference type="PANTHER" id="PTHR35694:SF1">
    <property type="entry name" value="DENEDDYLASE"/>
    <property type="match status" value="1"/>
</dbReference>
<keyword evidence="1" id="KW-0812">Transmembrane</keyword>
<evidence type="ECO:0000313" key="3">
    <source>
        <dbReference type="Proteomes" id="UP000243459"/>
    </source>
</evidence>
<proteinExistence type="predicted"/>
<organism evidence="2 3">
    <name type="scientific">Asparagus officinalis</name>
    <name type="common">Garden asparagus</name>
    <dbReference type="NCBI Taxonomy" id="4686"/>
    <lineage>
        <taxon>Eukaryota</taxon>
        <taxon>Viridiplantae</taxon>
        <taxon>Streptophyta</taxon>
        <taxon>Embryophyta</taxon>
        <taxon>Tracheophyta</taxon>
        <taxon>Spermatophyta</taxon>
        <taxon>Magnoliopsida</taxon>
        <taxon>Liliopsida</taxon>
        <taxon>Asparagales</taxon>
        <taxon>Asparagaceae</taxon>
        <taxon>Asparagoideae</taxon>
        <taxon>Asparagus</taxon>
    </lineage>
</organism>
<gene>
    <name evidence="2" type="ORF">A4U43_C06F10710</name>
</gene>
<dbReference type="Proteomes" id="UP000243459">
    <property type="component" value="Chromosome 6"/>
</dbReference>
<keyword evidence="1" id="KW-1133">Transmembrane helix</keyword>
<dbReference type="PANTHER" id="PTHR35694">
    <property type="entry name" value="DENEDDYLASE"/>
    <property type="match status" value="1"/>
</dbReference>
<evidence type="ECO:0000313" key="2">
    <source>
        <dbReference type="EMBL" id="ONK66665.1"/>
    </source>
</evidence>
<keyword evidence="1" id="KW-0472">Membrane</keyword>
<dbReference type="GO" id="GO:0090391">
    <property type="term" value="P:granum assembly"/>
    <property type="evidence" value="ECO:0007669"/>
    <property type="project" value="EnsemblPlants"/>
</dbReference>
<reference evidence="3" key="1">
    <citation type="journal article" date="2017" name="Nat. Commun.">
        <title>The asparagus genome sheds light on the origin and evolution of a young Y chromosome.</title>
        <authorList>
            <person name="Harkess A."/>
            <person name="Zhou J."/>
            <person name="Xu C."/>
            <person name="Bowers J.E."/>
            <person name="Van der Hulst R."/>
            <person name="Ayyampalayam S."/>
            <person name="Mercati F."/>
            <person name="Riccardi P."/>
            <person name="McKain M.R."/>
            <person name="Kakrana A."/>
            <person name="Tang H."/>
            <person name="Ray J."/>
            <person name="Groenendijk J."/>
            <person name="Arikit S."/>
            <person name="Mathioni S.M."/>
            <person name="Nakano M."/>
            <person name="Shan H."/>
            <person name="Telgmann-Rauber A."/>
            <person name="Kanno A."/>
            <person name="Yue Z."/>
            <person name="Chen H."/>
            <person name="Li W."/>
            <person name="Chen Y."/>
            <person name="Xu X."/>
            <person name="Zhang Y."/>
            <person name="Luo S."/>
            <person name="Chen H."/>
            <person name="Gao J."/>
            <person name="Mao Z."/>
            <person name="Pires J.C."/>
            <person name="Luo M."/>
            <person name="Kudrna D."/>
            <person name="Wing R.A."/>
            <person name="Meyers B.C."/>
            <person name="Yi K."/>
            <person name="Kong H."/>
            <person name="Lavrijsen P."/>
            <person name="Sunseri F."/>
            <person name="Falavigna A."/>
            <person name="Ye Y."/>
            <person name="Leebens-Mack J.H."/>
            <person name="Chen G."/>
        </authorList>
    </citation>
    <scope>NUCLEOTIDE SEQUENCE [LARGE SCALE GENOMIC DNA]</scope>
    <source>
        <strain evidence="3">cv. DH0086</strain>
    </source>
</reference>
<dbReference type="OMA" id="WSDEIKV"/>
<name>A0A5P1EKY9_ASPOF</name>
<sequence length="561" mass="62556">MVIQLPQSHRPSCKVDVASLTAVGPVNFNQILKAAAAYKKVVVCSLASTMSQWKWVSLWVVFLPSRKVKEKAKRLRSSLTANILSSSGSPSKNILAMTFRQVVLQTLWSYKLSFFSPGTERDMEHLANPREVLPDFTVSSSDKRFLSELAEALCSCTLESTKRFYLKNMGGLPSGSVFGWSQKPSVDSSICVHRLSEGEITKIARKQTEKFDLVKEKSAYRQKILNHRLWEPLKFSQLNKFGGPGFSEWVNEFVPAYSLQIDASVFKDAKLEGWQELSNNRWEVLLTHFQMVELVSILDMHYEDQYTLPDKELSCGLTTQSPIISKKKNSLWKLLFVSMAGGCILIFVSFLAQIYWPTLLKARKVSVGSSVPQVSETYMSCLKSLEAVEVEALCKSVIEKIKDELCWSGDIMFDKIIGAWIGKLPSYLKERDILLNSSSAGELFTNCSNVDSQSHTELTTNVSGAPEADNLAMPTTAQEVASYQVVMSGDGKVIGFQPTSRVAVNHWASNPLSKLLYGGRKLSPGILEPSLKIPHPSEVVLIELLMSVNPESRFALARPMQ</sequence>
<dbReference type="GO" id="GO:1903866">
    <property type="term" value="P:palisade mesophyll development"/>
    <property type="evidence" value="ECO:0007669"/>
    <property type="project" value="EnsemblPlants"/>
</dbReference>
<dbReference type="AlphaFoldDB" id="A0A5P1EKY9"/>
<dbReference type="GO" id="GO:0010027">
    <property type="term" value="P:thylakoid membrane organization"/>
    <property type="evidence" value="ECO:0007669"/>
    <property type="project" value="EnsemblPlants"/>
</dbReference>
<dbReference type="EMBL" id="CM007386">
    <property type="protein sequence ID" value="ONK66665.1"/>
    <property type="molecule type" value="Genomic_DNA"/>
</dbReference>
<dbReference type="Gramene" id="ONK66665">
    <property type="protein sequence ID" value="ONK66665"/>
    <property type="gene ID" value="A4U43_C06F10710"/>
</dbReference>